<feature type="region of interest" description="Disordered" evidence="11">
    <location>
        <begin position="551"/>
        <end position="596"/>
    </location>
</feature>
<feature type="compositionally biased region" description="Low complexity" evidence="11">
    <location>
        <begin position="370"/>
        <end position="385"/>
    </location>
</feature>
<dbReference type="Pfam" id="PF12578">
    <property type="entry name" value="3-PAP"/>
    <property type="match status" value="1"/>
</dbReference>
<evidence type="ECO:0000256" key="3">
    <source>
        <dbReference type="ARBA" id="ARBA00021162"/>
    </source>
</evidence>
<evidence type="ECO:0000256" key="11">
    <source>
        <dbReference type="SAM" id="MobiDB-lite"/>
    </source>
</evidence>
<evidence type="ECO:0000256" key="4">
    <source>
        <dbReference type="ARBA" id="ARBA00022491"/>
    </source>
</evidence>
<dbReference type="Pfam" id="PF05053">
    <property type="entry name" value="Menin"/>
    <property type="match status" value="1"/>
</dbReference>
<comment type="subcellular location">
    <subcellularLocation>
        <location evidence="1">Nucleus</location>
    </subcellularLocation>
</comment>
<evidence type="ECO:0000256" key="6">
    <source>
        <dbReference type="ARBA" id="ARBA00022853"/>
    </source>
</evidence>
<comment type="similarity">
    <text evidence="2">Belongs to the protein-tyrosine phosphatase family. Non-receptor class myotubularin subfamily.</text>
</comment>
<evidence type="ECO:0000256" key="9">
    <source>
        <dbReference type="ARBA" id="ARBA00023163"/>
    </source>
</evidence>
<proteinExistence type="inferred from homology"/>
<evidence type="ECO:0000313" key="12">
    <source>
        <dbReference type="EMBL" id="CAD7223735.1"/>
    </source>
</evidence>
<dbReference type="PROSITE" id="PS51339">
    <property type="entry name" value="PPASE_MYOTUBULARIN"/>
    <property type="match status" value="1"/>
</dbReference>
<evidence type="ECO:0000256" key="2">
    <source>
        <dbReference type="ARBA" id="ARBA00007471"/>
    </source>
</evidence>
<dbReference type="GO" id="GO:0006357">
    <property type="term" value="P:regulation of transcription by RNA polymerase II"/>
    <property type="evidence" value="ECO:0007669"/>
    <property type="project" value="TreeGrafter"/>
</dbReference>
<feature type="compositionally biased region" description="Basic and acidic residues" evidence="11">
    <location>
        <begin position="397"/>
        <end position="409"/>
    </location>
</feature>
<evidence type="ECO:0000256" key="10">
    <source>
        <dbReference type="ARBA" id="ARBA00023242"/>
    </source>
</evidence>
<organism evidence="12">
    <name type="scientific">Cyprideis torosa</name>
    <dbReference type="NCBI Taxonomy" id="163714"/>
    <lineage>
        <taxon>Eukaryota</taxon>
        <taxon>Metazoa</taxon>
        <taxon>Ecdysozoa</taxon>
        <taxon>Arthropoda</taxon>
        <taxon>Crustacea</taxon>
        <taxon>Oligostraca</taxon>
        <taxon>Ostracoda</taxon>
        <taxon>Podocopa</taxon>
        <taxon>Podocopida</taxon>
        <taxon>Cytherocopina</taxon>
        <taxon>Cytheroidea</taxon>
        <taxon>Cytherideidae</taxon>
        <taxon>Cyprideis</taxon>
    </lineage>
</organism>
<dbReference type="GO" id="GO:0008285">
    <property type="term" value="P:negative regulation of cell population proliferation"/>
    <property type="evidence" value="ECO:0007669"/>
    <property type="project" value="TreeGrafter"/>
</dbReference>
<dbReference type="InterPro" id="IPR022587">
    <property type="entry name" value="MTMR12-like_C"/>
</dbReference>
<dbReference type="AlphaFoldDB" id="A0A7R8W2S0"/>
<evidence type="ECO:0000256" key="7">
    <source>
        <dbReference type="ARBA" id="ARBA00023015"/>
    </source>
</evidence>
<dbReference type="InterPro" id="IPR007747">
    <property type="entry name" value="Menin"/>
</dbReference>
<keyword evidence="9" id="KW-0804">Transcription</keyword>
<keyword evidence="10" id="KW-0539">Nucleus</keyword>
<dbReference type="EMBL" id="OB660247">
    <property type="protein sequence ID" value="CAD7223735.1"/>
    <property type="molecule type" value="Genomic_DNA"/>
</dbReference>
<evidence type="ECO:0000256" key="1">
    <source>
        <dbReference type="ARBA" id="ARBA00004123"/>
    </source>
</evidence>
<dbReference type="Pfam" id="PF06602">
    <property type="entry name" value="Myotub-related"/>
    <property type="match status" value="1"/>
</dbReference>
<dbReference type="PANTHER" id="PTHR12693:SF3">
    <property type="entry name" value="MENIN"/>
    <property type="match status" value="1"/>
</dbReference>
<keyword evidence="6" id="KW-0156">Chromatin regulator</keyword>
<sequence>MSASMCRVEAKSGLPTLKQPTSFALDPAERMLLFDGRNENCGNRLDCFGVAYGVLAACQLLGFKEKEVHLALSEDHAWVVYQVDSDFVSAEVTWHGRGNDSKRGEPITRELYSKSWLYVDGKPVVCDSRWMEVAALVTCISPTIPLGLAGTDSPELRTLQQSLLWLVYDQGFLSRYPMALGNLAYLEEVSPSEGRPSALALHEKAIEVAIRCYDNMYVYPYTRKGAYLCRSSRIKEALESWSQAAEVIRCYNYSRQDEEVYKEFLELANELIPTLMKDAASGINARSIINDPECFAALLRFYDGICQWEVRKSDDNHRPVFDIFVDGFEDSHTPVIHTGWARSLVHTFSRFDSTVRSLVRIVEDSDEWSEAGGSTSGASSSAISENPGVPRKRKRSERTMTLRGSDRALRGRRPASDPVGGVAKEEAGVAGTGSAPLTEGPVGSPCENNNSLLVQDNNSQDEEEDLPEIVKDYLKAHQGTEAPSPLLEEIALGCRDHVLNPFYLLGYEGETPFLDTKDLDLLDSLFPTASPPGPADPLQCLPSVSSISDSLSPCSVATPSPNGPAWSPTAPPKEETPNGPAWSPTATVPKEEHPTQDEFQLDRVFSQRPTIELHSRKMHGLKDLLFCRRLNAQAIQLQLTAQSQKEFQDLDNRFYSDLHSTSWLQLVSRCLTVAYLAAWNIQNGKSTVILTEEKAVDFAPLVASLTQLLLDRSSRTIQGFQSLIQKEWVSLGHPFRDRYGRAGSGDEYRAPIFHLFLDSVWQIMQQFPAAFSFSETYLTALADSLHISLFDTFLFNCDEERARYRKDHQLRARSVWSWGQQYSKPQQSHFRNPLTEVESLLNNRGRIREEENYIEEASMPTLRRKMRSQATPSFRASRARSLPAAQIETLMNIFKPIPQDPGRKEEELVVSNYPLKDNGQTRHRLAGLSIEWHLHSVLPVRPEVDQLQIWEQAYFRWIPKSAIQGGGPPIHRLFHLRMLEDIRSLVDLLDDSKRSPDGSPPVGFTKVVSTNGIISTAPFYPDSLEKPHTYISSKSEHSIKGKVELDVPETVYSLSDTSSPHVGNSSERIPSDLLMTLPVQR</sequence>
<dbReference type="GO" id="GO:0000785">
    <property type="term" value="C:chromatin"/>
    <property type="evidence" value="ECO:0007669"/>
    <property type="project" value="TreeGrafter"/>
</dbReference>
<keyword evidence="5" id="KW-0597">Phosphoprotein</keyword>
<dbReference type="OrthoDB" id="5962932at2759"/>
<keyword evidence="7" id="KW-0805">Transcription regulation</keyword>
<dbReference type="InterPro" id="IPR029021">
    <property type="entry name" value="Prot-tyrosine_phosphatase-like"/>
</dbReference>
<dbReference type="GO" id="GO:0000976">
    <property type="term" value="F:transcription cis-regulatory region binding"/>
    <property type="evidence" value="ECO:0007669"/>
    <property type="project" value="TreeGrafter"/>
</dbReference>
<dbReference type="GO" id="GO:0006325">
    <property type="term" value="P:chromatin organization"/>
    <property type="evidence" value="ECO:0007669"/>
    <property type="project" value="UniProtKB-KW"/>
</dbReference>
<dbReference type="GO" id="GO:0045786">
    <property type="term" value="P:negative regulation of cell cycle"/>
    <property type="evidence" value="ECO:0007669"/>
    <property type="project" value="TreeGrafter"/>
</dbReference>
<keyword evidence="4" id="KW-0678">Repressor</keyword>
<dbReference type="InterPro" id="IPR010569">
    <property type="entry name" value="Myotubularin-like_Pase_dom"/>
</dbReference>
<reference evidence="12" key="1">
    <citation type="submission" date="2020-11" db="EMBL/GenBank/DDBJ databases">
        <authorList>
            <person name="Tran Van P."/>
        </authorList>
    </citation>
    <scope>NUCLEOTIDE SEQUENCE</scope>
</reference>
<evidence type="ECO:0000256" key="5">
    <source>
        <dbReference type="ARBA" id="ARBA00022553"/>
    </source>
</evidence>
<dbReference type="PANTHER" id="PTHR12693">
    <property type="entry name" value="MENIN"/>
    <property type="match status" value="1"/>
</dbReference>
<dbReference type="GO" id="GO:0003682">
    <property type="term" value="F:chromatin binding"/>
    <property type="evidence" value="ECO:0007669"/>
    <property type="project" value="TreeGrafter"/>
</dbReference>
<evidence type="ECO:0000256" key="8">
    <source>
        <dbReference type="ARBA" id="ARBA00023125"/>
    </source>
</evidence>
<dbReference type="SUPFAM" id="SSF52799">
    <property type="entry name" value="(Phosphotyrosine protein) phosphatases II"/>
    <property type="match status" value="1"/>
</dbReference>
<feature type="region of interest" description="Disordered" evidence="11">
    <location>
        <begin position="366"/>
        <end position="450"/>
    </location>
</feature>
<protein>
    <recommendedName>
        <fullName evidence="3">Menin</fullName>
    </recommendedName>
</protein>
<keyword evidence="8" id="KW-0238">DNA-binding</keyword>
<dbReference type="GO" id="GO:0035097">
    <property type="term" value="C:histone methyltransferase complex"/>
    <property type="evidence" value="ECO:0007669"/>
    <property type="project" value="TreeGrafter"/>
</dbReference>
<accession>A0A7R8W2S0</accession>
<name>A0A7R8W2S0_9CRUS</name>
<dbReference type="GO" id="GO:0000403">
    <property type="term" value="F:Y-form DNA binding"/>
    <property type="evidence" value="ECO:0007669"/>
    <property type="project" value="TreeGrafter"/>
</dbReference>
<gene>
    <name evidence="12" type="ORF">CTOB1V02_LOCUS1715</name>
</gene>